<organism evidence="2 3">
    <name type="scientific">Paractinoplanes ovalisporus</name>
    <dbReference type="NCBI Taxonomy" id="2810368"/>
    <lineage>
        <taxon>Bacteria</taxon>
        <taxon>Bacillati</taxon>
        <taxon>Actinomycetota</taxon>
        <taxon>Actinomycetes</taxon>
        <taxon>Micromonosporales</taxon>
        <taxon>Micromonosporaceae</taxon>
        <taxon>Paractinoplanes</taxon>
    </lineage>
</organism>
<dbReference type="NCBIfam" id="TIGR02778">
    <property type="entry name" value="ligD_pol"/>
    <property type="match status" value="1"/>
</dbReference>
<dbReference type="CDD" id="cd04865">
    <property type="entry name" value="LigD_Pol_like_2"/>
    <property type="match status" value="1"/>
</dbReference>
<dbReference type="GO" id="GO:0003910">
    <property type="term" value="F:DNA ligase (ATP) activity"/>
    <property type="evidence" value="ECO:0007669"/>
    <property type="project" value="UniProtKB-EC"/>
</dbReference>
<reference evidence="2 3" key="1">
    <citation type="submission" date="2021-01" db="EMBL/GenBank/DDBJ databases">
        <title>Actinoplanes sp. nov. LDG1-06 isolated from lichen.</title>
        <authorList>
            <person name="Saeng-In P."/>
            <person name="Phongsopitanun W."/>
            <person name="Kanchanasin P."/>
            <person name="Yuki M."/>
            <person name="Kudo T."/>
            <person name="Ohkuma M."/>
            <person name="Tanasupawat S."/>
        </authorList>
    </citation>
    <scope>NUCLEOTIDE SEQUENCE [LARGE SCALE GENOMIC DNA]</scope>
    <source>
        <strain evidence="2 3">LDG1-06</strain>
    </source>
</reference>
<dbReference type="SUPFAM" id="SSF56747">
    <property type="entry name" value="Prim-pol domain"/>
    <property type="match status" value="1"/>
</dbReference>
<evidence type="ECO:0000313" key="3">
    <source>
        <dbReference type="Proteomes" id="UP000632138"/>
    </source>
</evidence>
<dbReference type="RefSeq" id="WP_203383513.1">
    <property type="nucleotide sequence ID" value="NZ_JAENHP010000032.1"/>
</dbReference>
<gene>
    <name evidence="2" type="primary">ligD</name>
    <name evidence="2" type="ORF">JIG36_47465</name>
</gene>
<dbReference type="Proteomes" id="UP000632138">
    <property type="component" value="Unassembled WGS sequence"/>
</dbReference>
<feature type="domain" description="DNA ligase D polymerase" evidence="1">
    <location>
        <begin position="35"/>
        <end position="289"/>
    </location>
</feature>
<keyword evidence="2" id="KW-0436">Ligase</keyword>
<protein>
    <submittedName>
        <fullName evidence="2">Non-homologous end-joining DNA ligase</fullName>
        <ecNumber evidence="2">6.5.1.1</ecNumber>
    </submittedName>
</protein>
<accession>A0ABS2ATF9</accession>
<dbReference type="EC" id="6.5.1.1" evidence="2"/>
<dbReference type="PANTHER" id="PTHR42705">
    <property type="entry name" value="BIFUNCTIONAL NON-HOMOLOGOUS END JOINING PROTEIN LIGD"/>
    <property type="match status" value="1"/>
</dbReference>
<dbReference type="PANTHER" id="PTHR42705:SF3">
    <property type="entry name" value="ATP-DEPENDENT DNA LIGASE"/>
    <property type="match status" value="1"/>
</dbReference>
<dbReference type="InterPro" id="IPR052171">
    <property type="entry name" value="NHEJ_LigD"/>
</dbReference>
<evidence type="ECO:0000259" key="1">
    <source>
        <dbReference type="Pfam" id="PF21686"/>
    </source>
</evidence>
<dbReference type="InterPro" id="IPR014145">
    <property type="entry name" value="LigD_pol_dom"/>
</dbReference>
<sequence>MASSSKSPATEVQVGDLAVRVSNPDRVYFPELGLTKLDLVNYYLSVGDGIVRALRERPCMLHRFPDGLAGEKVHQKRVPHGAPPWLETVRVTFPRYNRHADELCVTKPADVVWAVQMSTVEFHPWNSRRADTEKPDEWRIDLDPMPDCDYDRVRRVAGVAHEVLDELGITGYPKTSGGRGLHIYVRVEPQWGFSDVRRAALAFAREVERRAPDDVTTTWWRKDRDPSKLFVDYNQNARDHTIASAYSVRGVPTATVSTPVTWEEIPEADPRDFTIRTVPGRFATLGDLHATIDDKHHSLGELLEWASRDEKAGLEGPADPTGS</sequence>
<comment type="caution">
    <text evidence="2">The sequence shown here is derived from an EMBL/GenBank/DDBJ whole genome shotgun (WGS) entry which is preliminary data.</text>
</comment>
<keyword evidence="3" id="KW-1185">Reference proteome</keyword>
<evidence type="ECO:0000313" key="2">
    <source>
        <dbReference type="EMBL" id="MBM2623162.1"/>
    </source>
</evidence>
<dbReference type="Gene3D" id="3.90.920.10">
    <property type="entry name" value="DNA primase, PRIM domain"/>
    <property type="match status" value="1"/>
</dbReference>
<name>A0ABS2ATF9_9ACTN</name>
<dbReference type="EMBL" id="JAENHP010000032">
    <property type="protein sequence ID" value="MBM2623162.1"/>
    <property type="molecule type" value="Genomic_DNA"/>
</dbReference>
<dbReference type="Pfam" id="PF21686">
    <property type="entry name" value="LigD_Prim-Pol"/>
    <property type="match status" value="1"/>
</dbReference>
<proteinExistence type="predicted"/>